<reference evidence="3" key="1">
    <citation type="submission" date="2017-12" db="EMBL/GenBank/DDBJ databases">
        <title>Sequencing the genomes of 1000 Actinobacteria strains.</title>
        <authorList>
            <person name="Klenk H.-P."/>
        </authorList>
    </citation>
    <scope>NUCLEOTIDE SEQUENCE [LARGE SCALE GENOMIC DNA]</scope>
    <source>
        <strain evidence="3">DSM 44228</strain>
    </source>
</reference>
<dbReference type="PRINTS" id="PR00420">
    <property type="entry name" value="RNGMNOXGNASE"/>
</dbReference>
<dbReference type="GO" id="GO:0005737">
    <property type="term" value="C:cytoplasm"/>
    <property type="evidence" value="ECO:0007669"/>
    <property type="project" value="TreeGrafter"/>
</dbReference>
<name>A0A2N3XZY3_SACSN</name>
<dbReference type="SUPFAM" id="SSF51905">
    <property type="entry name" value="FAD/NAD(P)-binding domain"/>
    <property type="match status" value="1"/>
</dbReference>
<dbReference type="EMBL" id="PJNB01000001">
    <property type="protein sequence ID" value="PKW16228.1"/>
    <property type="molecule type" value="Genomic_DNA"/>
</dbReference>
<dbReference type="GO" id="GO:0016491">
    <property type="term" value="F:oxidoreductase activity"/>
    <property type="evidence" value="ECO:0007669"/>
    <property type="project" value="UniProtKB-KW"/>
</dbReference>
<dbReference type="PANTHER" id="PTHR13847">
    <property type="entry name" value="SARCOSINE DEHYDROGENASE-RELATED"/>
    <property type="match status" value="1"/>
</dbReference>
<dbReference type="PANTHER" id="PTHR13847:SF287">
    <property type="entry name" value="FAD-DEPENDENT OXIDOREDUCTASE DOMAIN-CONTAINING PROTEIN 1"/>
    <property type="match status" value="1"/>
</dbReference>
<keyword evidence="4" id="KW-1185">Reference proteome</keyword>
<dbReference type="InterPro" id="IPR006076">
    <property type="entry name" value="FAD-dep_OxRdtase"/>
</dbReference>
<accession>A0A2N3XZY3</accession>
<sequence>MRPDLSTDVVVVGAGVIGAAIALELARVGRRVIVVDKAGAAGQGSTSASSAVVRYNFSTSAGVATAWESHYCWLDWAAHLGHEVGDLIRFEQSGLVMLDVDAAPRAGWLPLFDEIGVPYEEWDAETLAARVPGIDTGRYWPPKRINTDEFWADARTRLGGVYTPDAGYITDPQLAAHNLAGAAAAEGAEFRFRSLVTAVELGDGRVRAVVLADGTRIACDVLINAAGPWSGKLNEMAGVGSDFTVTVRSMRQEVAHVLAPAGYHPDGGIGPSVADMDLGTYFRGEIGGGLLVGGTEPECDPFEWLDDPDDADLNPTMAVFEAHVTRAARRLPELTVPNRARGVVGVYDVTEDWTPIYDRTELDGFYVAIGTSGNQFKNAPVVGQFMAALVEQVESGADHDAHPVQFLAKNTGLQIDLGTFSRKRPRNTSSSGTVMG</sequence>
<organism evidence="3 4">
    <name type="scientific">Saccharopolyspora spinosa</name>
    <dbReference type="NCBI Taxonomy" id="60894"/>
    <lineage>
        <taxon>Bacteria</taxon>
        <taxon>Bacillati</taxon>
        <taxon>Actinomycetota</taxon>
        <taxon>Actinomycetes</taxon>
        <taxon>Pseudonocardiales</taxon>
        <taxon>Pseudonocardiaceae</taxon>
        <taxon>Saccharopolyspora</taxon>
    </lineage>
</organism>
<dbReference type="Pfam" id="PF01266">
    <property type="entry name" value="DAO"/>
    <property type="match status" value="1"/>
</dbReference>
<evidence type="ECO:0000259" key="2">
    <source>
        <dbReference type="Pfam" id="PF01266"/>
    </source>
</evidence>
<evidence type="ECO:0000313" key="3">
    <source>
        <dbReference type="EMBL" id="PKW16228.1"/>
    </source>
</evidence>
<feature type="domain" description="FAD dependent oxidoreductase" evidence="2">
    <location>
        <begin position="8"/>
        <end position="389"/>
    </location>
</feature>
<gene>
    <name evidence="3" type="ORF">A8926_4040</name>
</gene>
<evidence type="ECO:0000256" key="1">
    <source>
        <dbReference type="ARBA" id="ARBA00023002"/>
    </source>
</evidence>
<proteinExistence type="predicted"/>
<dbReference type="STRING" id="994479.GCA_000194155_03186"/>
<dbReference type="OrthoDB" id="9806452at2"/>
<protein>
    <submittedName>
        <fullName evidence="3">Glycine/D-amino acid oxidase-like deaminating enzyme</fullName>
    </submittedName>
</protein>
<evidence type="ECO:0000313" key="4">
    <source>
        <dbReference type="Proteomes" id="UP000233786"/>
    </source>
</evidence>
<dbReference type="Gene3D" id="3.50.50.60">
    <property type="entry name" value="FAD/NAD(P)-binding domain"/>
    <property type="match status" value="1"/>
</dbReference>
<dbReference type="InterPro" id="IPR036188">
    <property type="entry name" value="FAD/NAD-bd_sf"/>
</dbReference>
<dbReference type="Proteomes" id="UP000233786">
    <property type="component" value="Unassembled WGS sequence"/>
</dbReference>
<comment type="caution">
    <text evidence="3">The sequence shown here is derived from an EMBL/GenBank/DDBJ whole genome shotgun (WGS) entry which is preliminary data.</text>
</comment>
<dbReference type="AlphaFoldDB" id="A0A2N3XZY3"/>
<dbReference type="Gene3D" id="3.30.9.10">
    <property type="entry name" value="D-Amino Acid Oxidase, subunit A, domain 2"/>
    <property type="match status" value="1"/>
</dbReference>
<keyword evidence="1" id="KW-0560">Oxidoreductase</keyword>